<reference evidence="2" key="4">
    <citation type="submission" date="2019-03" db="UniProtKB">
        <authorList>
            <consortium name="EnsemblPlants"/>
        </authorList>
    </citation>
    <scope>IDENTIFICATION</scope>
</reference>
<feature type="compositionally biased region" description="Low complexity" evidence="1">
    <location>
        <begin position="37"/>
        <end position="55"/>
    </location>
</feature>
<protein>
    <submittedName>
        <fullName evidence="2">Uncharacterized protein</fullName>
    </submittedName>
</protein>
<accession>A0A453E9H8</accession>
<keyword evidence="3" id="KW-1185">Reference proteome</keyword>
<dbReference type="AlphaFoldDB" id="A0A453E9H8"/>
<proteinExistence type="predicted"/>
<reference evidence="2" key="5">
    <citation type="journal article" date="2021" name="G3 (Bethesda)">
        <title>Aegilops tauschii genome assembly Aet v5.0 features greater sequence contiguity and improved annotation.</title>
        <authorList>
            <person name="Wang L."/>
            <person name="Zhu T."/>
            <person name="Rodriguez J.C."/>
            <person name="Deal K.R."/>
            <person name="Dubcovsky J."/>
            <person name="McGuire P.E."/>
            <person name="Lux T."/>
            <person name="Spannagl M."/>
            <person name="Mayer K.F.X."/>
            <person name="Baldrich P."/>
            <person name="Meyers B.C."/>
            <person name="Huo N."/>
            <person name="Gu Y.Q."/>
            <person name="Zhou H."/>
            <person name="Devos K.M."/>
            <person name="Bennetzen J.L."/>
            <person name="Unver T."/>
            <person name="Budak H."/>
            <person name="Gulick P.J."/>
            <person name="Galiba G."/>
            <person name="Kalapos B."/>
            <person name="Nelson D.R."/>
            <person name="Li P."/>
            <person name="You F.M."/>
            <person name="Luo M.C."/>
            <person name="Dvorak J."/>
        </authorList>
    </citation>
    <scope>NUCLEOTIDE SEQUENCE [LARGE SCALE GENOMIC DNA]</scope>
    <source>
        <strain evidence="2">cv. AL8/78</strain>
    </source>
</reference>
<evidence type="ECO:0000313" key="3">
    <source>
        <dbReference type="Proteomes" id="UP000015105"/>
    </source>
</evidence>
<reference evidence="3" key="1">
    <citation type="journal article" date="2014" name="Science">
        <title>Ancient hybridizations among the ancestral genomes of bread wheat.</title>
        <authorList>
            <consortium name="International Wheat Genome Sequencing Consortium,"/>
            <person name="Marcussen T."/>
            <person name="Sandve S.R."/>
            <person name="Heier L."/>
            <person name="Spannagl M."/>
            <person name="Pfeifer M."/>
            <person name="Jakobsen K.S."/>
            <person name="Wulff B.B."/>
            <person name="Steuernagel B."/>
            <person name="Mayer K.F."/>
            <person name="Olsen O.A."/>
        </authorList>
    </citation>
    <scope>NUCLEOTIDE SEQUENCE [LARGE SCALE GENOMIC DNA]</scope>
    <source>
        <strain evidence="3">cv. AL8/78</strain>
    </source>
</reference>
<dbReference type="Gramene" id="AET3Gv20266900.4">
    <property type="protein sequence ID" value="AET3Gv20266900.4"/>
    <property type="gene ID" value="AET3Gv20266900"/>
</dbReference>
<sequence>MAGTAVTPRPATRRWQPISTTASSSCRTSTTHRRRTLPPSSTTSTRPATQPAAPSCSATDSSWFGDSVCFVCHDCVHFSLFFFCWRVHCIVCSAIRRGQFLSALVGSVVS</sequence>
<feature type="region of interest" description="Disordered" evidence="1">
    <location>
        <begin position="1"/>
        <end position="60"/>
    </location>
</feature>
<dbReference type="Proteomes" id="UP000015105">
    <property type="component" value="Chromosome 3D"/>
</dbReference>
<feature type="compositionally biased region" description="Low complexity" evidence="1">
    <location>
        <begin position="19"/>
        <end position="29"/>
    </location>
</feature>
<reference evidence="2" key="3">
    <citation type="journal article" date="2017" name="Nature">
        <title>Genome sequence of the progenitor of the wheat D genome Aegilops tauschii.</title>
        <authorList>
            <person name="Luo M.C."/>
            <person name="Gu Y.Q."/>
            <person name="Puiu D."/>
            <person name="Wang H."/>
            <person name="Twardziok S.O."/>
            <person name="Deal K.R."/>
            <person name="Huo N."/>
            <person name="Zhu T."/>
            <person name="Wang L."/>
            <person name="Wang Y."/>
            <person name="McGuire P.E."/>
            <person name="Liu S."/>
            <person name="Long H."/>
            <person name="Ramasamy R.K."/>
            <person name="Rodriguez J.C."/>
            <person name="Van S.L."/>
            <person name="Yuan L."/>
            <person name="Wang Z."/>
            <person name="Xia Z."/>
            <person name="Xiao L."/>
            <person name="Anderson O.D."/>
            <person name="Ouyang S."/>
            <person name="Liang Y."/>
            <person name="Zimin A.V."/>
            <person name="Pertea G."/>
            <person name="Qi P."/>
            <person name="Bennetzen J.L."/>
            <person name="Dai X."/>
            <person name="Dawson M.W."/>
            <person name="Muller H.G."/>
            <person name="Kugler K."/>
            <person name="Rivarola-Duarte L."/>
            <person name="Spannagl M."/>
            <person name="Mayer K.F.X."/>
            <person name="Lu F.H."/>
            <person name="Bevan M.W."/>
            <person name="Leroy P."/>
            <person name="Li P."/>
            <person name="You F.M."/>
            <person name="Sun Q."/>
            <person name="Liu Z."/>
            <person name="Lyons E."/>
            <person name="Wicker T."/>
            <person name="Salzberg S.L."/>
            <person name="Devos K.M."/>
            <person name="Dvorak J."/>
        </authorList>
    </citation>
    <scope>NUCLEOTIDE SEQUENCE [LARGE SCALE GENOMIC DNA]</scope>
    <source>
        <strain evidence="2">cv. AL8/78</strain>
    </source>
</reference>
<name>A0A453E9H8_AEGTS</name>
<evidence type="ECO:0000313" key="2">
    <source>
        <dbReference type="EnsemblPlants" id="AET3Gv20266900.4"/>
    </source>
</evidence>
<dbReference type="EnsemblPlants" id="AET3Gv20266900.4">
    <property type="protein sequence ID" value="AET3Gv20266900.4"/>
    <property type="gene ID" value="AET3Gv20266900"/>
</dbReference>
<evidence type="ECO:0000256" key="1">
    <source>
        <dbReference type="SAM" id="MobiDB-lite"/>
    </source>
</evidence>
<reference evidence="3" key="2">
    <citation type="journal article" date="2017" name="Nat. Plants">
        <title>The Aegilops tauschii genome reveals multiple impacts of transposons.</title>
        <authorList>
            <person name="Zhao G."/>
            <person name="Zou C."/>
            <person name="Li K."/>
            <person name="Wang K."/>
            <person name="Li T."/>
            <person name="Gao L."/>
            <person name="Zhang X."/>
            <person name="Wang H."/>
            <person name="Yang Z."/>
            <person name="Liu X."/>
            <person name="Jiang W."/>
            <person name="Mao L."/>
            <person name="Kong X."/>
            <person name="Jiao Y."/>
            <person name="Jia J."/>
        </authorList>
    </citation>
    <scope>NUCLEOTIDE SEQUENCE [LARGE SCALE GENOMIC DNA]</scope>
    <source>
        <strain evidence="3">cv. AL8/78</strain>
    </source>
</reference>
<organism evidence="2 3">
    <name type="scientific">Aegilops tauschii subsp. strangulata</name>
    <name type="common">Goatgrass</name>
    <dbReference type="NCBI Taxonomy" id="200361"/>
    <lineage>
        <taxon>Eukaryota</taxon>
        <taxon>Viridiplantae</taxon>
        <taxon>Streptophyta</taxon>
        <taxon>Embryophyta</taxon>
        <taxon>Tracheophyta</taxon>
        <taxon>Spermatophyta</taxon>
        <taxon>Magnoliopsida</taxon>
        <taxon>Liliopsida</taxon>
        <taxon>Poales</taxon>
        <taxon>Poaceae</taxon>
        <taxon>BOP clade</taxon>
        <taxon>Pooideae</taxon>
        <taxon>Triticodae</taxon>
        <taxon>Triticeae</taxon>
        <taxon>Triticinae</taxon>
        <taxon>Aegilops</taxon>
    </lineage>
</organism>